<dbReference type="InterPro" id="IPR016039">
    <property type="entry name" value="Thiolase-like"/>
</dbReference>
<dbReference type="OrthoDB" id="329835at2759"/>
<dbReference type="SUPFAM" id="SSF56801">
    <property type="entry name" value="Acetyl-CoA synthetase-like"/>
    <property type="match status" value="1"/>
</dbReference>
<dbReference type="SMART" id="SM00822">
    <property type="entry name" value="PKS_KR"/>
    <property type="match status" value="1"/>
</dbReference>
<dbReference type="PROSITE" id="PS00012">
    <property type="entry name" value="PHOSPHOPANTETHEINE"/>
    <property type="match status" value="1"/>
</dbReference>
<dbReference type="Pfam" id="PF00698">
    <property type="entry name" value="Acyl_transf_1"/>
    <property type="match status" value="1"/>
</dbReference>
<evidence type="ECO:0000256" key="11">
    <source>
        <dbReference type="SAM" id="MobiDB-lite"/>
    </source>
</evidence>
<dbReference type="PANTHER" id="PTHR43775:SF20">
    <property type="entry name" value="HYBRID PKS-NRPS SYNTHETASE APDA"/>
    <property type="match status" value="1"/>
</dbReference>
<dbReference type="InterPro" id="IPR020807">
    <property type="entry name" value="PKS_DH"/>
</dbReference>
<keyword evidence="3" id="KW-0436">Ligase</keyword>
<evidence type="ECO:0000256" key="9">
    <source>
        <dbReference type="ARBA" id="ARBA00029454"/>
    </source>
</evidence>
<dbReference type="SMART" id="SM00823">
    <property type="entry name" value="PKS_PP"/>
    <property type="match status" value="2"/>
</dbReference>
<evidence type="ECO:0008006" key="17">
    <source>
        <dbReference type="Google" id="ProtNLM"/>
    </source>
</evidence>
<dbReference type="Pfam" id="PF16197">
    <property type="entry name" value="KAsynt_C_assoc"/>
    <property type="match status" value="1"/>
</dbReference>
<dbReference type="Pfam" id="PF08242">
    <property type="entry name" value="Methyltransf_12"/>
    <property type="match status" value="1"/>
</dbReference>
<dbReference type="InterPro" id="IPR042099">
    <property type="entry name" value="ANL_N_sf"/>
</dbReference>
<dbReference type="SUPFAM" id="SSF51735">
    <property type="entry name" value="NAD(P)-binding Rossmann-fold domains"/>
    <property type="match status" value="2"/>
</dbReference>
<dbReference type="PROSITE" id="PS00606">
    <property type="entry name" value="KS3_1"/>
    <property type="match status" value="1"/>
</dbReference>
<dbReference type="SUPFAM" id="SSF53335">
    <property type="entry name" value="S-adenosyl-L-methionine-dependent methyltransferases"/>
    <property type="match status" value="1"/>
</dbReference>
<dbReference type="PROSITE" id="PS00455">
    <property type="entry name" value="AMP_BINDING"/>
    <property type="match status" value="1"/>
</dbReference>
<dbReference type="NCBIfam" id="TIGR01733">
    <property type="entry name" value="AA-adenyl-dom"/>
    <property type="match status" value="1"/>
</dbReference>
<gene>
    <name evidence="15" type="ORF">BDV96DRAFT_506848</name>
</gene>
<dbReference type="Gene3D" id="3.40.366.10">
    <property type="entry name" value="Malonyl-Coenzyme A Acyl Carrier Protein, domain 2"/>
    <property type="match status" value="1"/>
</dbReference>
<dbReference type="InterPro" id="IPR014030">
    <property type="entry name" value="Ketoacyl_synth_N"/>
</dbReference>
<feature type="domain" description="Ketosynthase family 3 (KS3)" evidence="13">
    <location>
        <begin position="5"/>
        <end position="441"/>
    </location>
</feature>
<evidence type="ECO:0000256" key="5">
    <source>
        <dbReference type="ARBA" id="ARBA00022679"/>
    </source>
</evidence>
<keyword evidence="4" id="KW-0489">Methyltransferase</keyword>
<dbReference type="CDD" id="cd00833">
    <property type="entry name" value="PKS"/>
    <property type="match status" value="1"/>
</dbReference>
<dbReference type="Pfam" id="PF02801">
    <property type="entry name" value="Ketoacyl-synt_C"/>
    <property type="match status" value="1"/>
</dbReference>
<dbReference type="InterPro" id="IPR049551">
    <property type="entry name" value="PKS_DH_C"/>
</dbReference>
<dbReference type="InterPro" id="IPR014031">
    <property type="entry name" value="Ketoacyl_synth_C"/>
</dbReference>
<dbReference type="Gene3D" id="3.40.50.12780">
    <property type="entry name" value="N-terminal domain of ligase-like"/>
    <property type="match status" value="1"/>
</dbReference>
<evidence type="ECO:0000256" key="7">
    <source>
        <dbReference type="ARBA" id="ARBA00023268"/>
    </source>
</evidence>
<dbReference type="InterPro" id="IPR020845">
    <property type="entry name" value="AMP-binding_CS"/>
</dbReference>
<feature type="region of interest" description="N-terminal hotdog fold" evidence="10">
    <location>
        <begin position="933"/>
        <end position="1067"/>
    </location>
</feature>
<evidence type="ECO:0000313" key="16">
    <source>
        <dbReference type="Proteomes" id="UP000799770"/>
    </source>
</evidence>
<dbReference type="InterPro" id="IPR057326">
    <property type="entry name" value="KR_dom"/>
</dbReference>
<dbReference type="PANTHER" id="PTHR43775">
    <property type="entry name" value="FATTY ACID SYNTHASE"/>
    <property type="match status" value="1"/>
</dbReference>
<feature type="domain" description="Carrier" evidence="12">
    <location>
        <begin position="3342"/>
        <end position="3422"/>
    </location>
</feature>
<dbReference type="GO" id="GO:0008168">
    <property type="term" value="F:methyltransferase activity"/>
    <property type="evidence" value="ECO:0007669"/>
    <property type="project" value="UniProtKB-KW"/>
</dbReference>
<keyword evidence="16" id="KW-1185">Reference proteome</keyword>
<feature type="domain" description="PKS/mFAS DH" evidence="14">
    <location>
        <begin position="933"/>
        <end position="1235"/>
    </location>
</feature>
<dbReference type="Gene3D" id="1.10.1200.10">
    <property type="entry name" value="ACP-like"/>
    <property type="match status" value="2"/>
</dbReference>
<dbReference type="SUPFAM" id="SSF52777">
    <property type="entry name" value="CoA-dependent acyltransferases"/>
    <property type="match status" value="2"/>
</dbReference>
<dbReference type="GO" id="GO:0004312">
    <property type="term" value="F:fatty acid synthase activity"/>
    <property type="evidence" value="ECO:0007669"/>
    <property type="project" value="TreeGrafter"/>
</dbReference>
<dbReference type="Gene3D" id="3.30.559.10">
    <property type="entry name" value="Chloramphenicol acetyltransferase-like domain"/>
    <property type="match status" value="1"/>
</dbReference>
<evidence type="ECO:0000256" key="3">
    <source>
        <dbReference type="ARBA" id="ARBA00022598"/>
    </source>
</evidence>
<dbReference type="Proteomes" id="UP000799770">
    <property type="component" value="Unassembled WGS sequence"/>
</dbReference>
<dbReference type="SMART" id="SM00826">
    <property type="entry name" value="PKS_DH"/>
    <property type="match status" value="1"/>
</dbReference>
<dbReference type="PROSITE" id="PS52019">
    <property type="entry name" value="PKS_MFAS_DH"/>
    <property type="match status" value="1"/>
</dbReference>
<dbReference type="InterPro" id="IPR016035">
    <property type="entry name" value="Acyl_Trfase/lysoPLipase"/>
</dbReference>
<dbReference type="Pfam" id="PF14765">
    <property type="entry name" value="PS-DH"/>
    <property type="match status" value="1"/>
</dbReference>
<dbReference type="PROSITE" id="PS52004">
    <property type="entry name" value="KS3_2"/>
    <property type="match status" value="1"/>
</dbReference>
<dbReference type="InterPro" id="IPR023213">
    <property type="entry name" value="CAT-like_dom_sf"/>
</dbReference>
<keyword evidence="6" id="KW-0677">Repeat</keyword>
<protein>
    <recommendedName>
        <fullName evidence="17">Carrier domain-containing protein</fullName>
    </recommendedName>
</protein>
<dbReference type="InterPro" id="IPR036736">
    <property type="entry name" value="ACP-like_sf"/>
</dbReference>
<keyword evidence="5" id="KW-0808">Transferase</keyword>
<dbReference type="Pfam" id="PF21089">
    <property type="entry name" value="PKS_DH_N"/>
    <property type="match status" value="1"/>
</dbReference>
<evidence type="ECO:0000256" key="1">
    <source>
        <dbReference type="ARBA" id="ARBA00022450"/>
    </source>
</evidence>
<feature type="compositionally biased region" description="Basic and acidic residues" evidence="11">
    <location>
        <begin position="2358"/>
        <end position="2367"/>
    </location>
</feature>
<dbReference type="GO" id="GO:0006633">
    <property type="term" value="P:fatty acid biosynthetic process"/>
    <property type="evidence" value="ECO:0007669"/>
    <property type="project" value="InterPro"/>
</dbReference>
<dbReference type="Gene3D" id="3.10.129.110">
    <property type="entry name" value="Polyketide synthase dehydratase"/>
    <property type="match status" value="1"/>
</dbReference>
<dbReference type="InterPro" id="IPR049900">
    <property type="entry name" value="PKS_mFAS_DH"/>
</dbReference>
<organism evidence="15 16">
    <name type="scientific">Lophiotrema nucula</name>
    <dbReference type="NCBI Taxonomy" id="690887"/>
    <lineage>
        <taxon>Eukaryota</taxon>
        <taxon>Fungi</taxon>
        <taxon>Dikarya</taxon>
        <taxon>Ascomycota</taxon>
        <taxon>Pezizomycotina</taxon>
        <taxon>Dothideomycetes</taxon>
        <taxon>Pleosporomycetidae</taxon>
        <taxon>Pleosporales</taxon>
        <taxon>Lophiotremataceae</taxon>
        <taxon>Lophiotrema</taxon>
    </lineage>
</organism>
<dbReference type="InterPro" id="IPR010071">
    <property type="entry name" value="AA_adenyl_dom"/>
</dbReference>
<dbReference type="Pfam" id="PF00109">
    <property type="entry name" value="ketoacyl-synt"/>
    <property type="match status" value="1"/>
</dbReference>
<evidence type="ECO:0000256" key="8">
    <source>
        <dbReference type="ARBA" id="ARBA00029443"/>
    </source>
</evidence>
<evidence type="ECO:0000313" key="15">
    <source>
        <dbReference type="EMBL" id="KAF2107006.1"/>
    </source>
</evidence>
<evidence type="ECO:0000256" key="10">
    <source>
        <dbReference type="PROSITE-ProRule" id="PRU01363"/>
    </source>
</evidence>
<dbReference type="SMART" id="SM00825">
    <property type="entry name" value="PKS_KS"/>
    <property type="match status" value="1"/>
</dbReference>
<evidence type="ECO:0000256" key="6">
    <source>
        <dbReference type="ARBA" id="ARBA00022737"/>
    </source>
</evidence>
<dbReference type="SUPFAM" id="SSF47336">
    <property type="entry name" value="ACP-like"/>
    <property type="match status" value="2"/>
</dbReference>
<dbReference type="InterPro" id="IPR029063">
    <property type="entry name" value="SAM-dependent_MTases_sf"/>
</dbReference>
<keyword evidence="1" id="KW-0596">Phosphopantetheine</keyword>
<dbReference type="InterPro" id="IPR013968">
    <property type="entry name" value="PKS_KR"/>
</dbReference>
<dbReference type="GO" id="GO:0032259">
    <property type="term" value="P:methylation"/>
    <property type="evidence" value="ECO:0007669"/>
    <property type="project" value="UniProtKB-KW"/>
</dbReference>
<dbReference type="InterPro" id="IPR013217">
    <property type="entry name" value="Methyltransf_12"/>
</dbReference>
<evidence type="ECO:0000256" key="4">
    <source>
        <dbReference type="ARBA" id="ARBA00022603"/>
    </source>
</evidence>
<feature type="domain" description="Carrier" evidence="12">
    <location>
        <begin position="2250"/>
        <end position="2329"/>
    </location>
</feature>
<dbReference type="Pfam" id="PF00550">
    <property type="entry name" value="PP-binding"/>
    <property type="match status" value="2"/>
</dbReference>
<dbReference type="InterPro" id="IPR014043">
    <property type="entry name" value="Acyl_transferase_dom"/>
</dbReference>
<keyword evidence="7" id="KW-0511">Multifunctional enzyme</keyword>
<comment type="similarity">
    <text evidence="8">In the C-terminal section; belongs to the NRP synthetase family.</text>
</comment>
<dbReference type="InterPro" id="IPR000873">
    <property type="entry name" value="AMP-dep_synth/lig_dom"/>
</dbReference>
<dbReference type="Gene3D" id="3.40.50.720">
    <property type="entry name" value="NAD(P)-binding Rossmann-like Domain"/>
    <property type="match status" value="3"/>
</dbReference>
<dbReference type="Pfam" id="PF08659">
    <property type="entry name" value="KR"/>
    <property type="match status" value="1"/>
</dbReference>
<evidence type="ECO:0000259" key="12">
    <source>
        <dbReference type="PROSITE" id="PS50075"/>
    </source>
</evidence>
<dbReference type="InterPro" id="IPR020841">
    <property type="entry name" value="PKS_Beta-ketoAc_synthase_dom"/>
</dbReference>
<dbReference type="Gene3D" id="3.30.559.30">
    <property type="entry name" value="Nonribosomal peptide synthetase, condensation domain"/>
    <property type="match status" value="1"/>
</dbReference>
<name>A0A6A5YIU3_9PLEO</name>
<dbReference type="SUPFAM" id="SSF53901">
    <property type="entry name" value="Thiolase-like"/>
    <property type="match status" value="1"/>
</dbReference>
<feature type="active site" description="Proton acceptor; for dehydratase activity" evidence="10">
    <location>
        <position position="965"/>
    </location>
</feature>
<dbReference type="InterPro" id="IPR032821">
    <property type="entry name" value="PKS_assoc"/>
</dbReference>
<dbReference type="PROSITE" id="PS50075">
    <property type="entry name" value="CARRIER"/>
    <property type="match status" value="2"/>
</dbReference>
<sequence length="3759" mass="411462">MRSRNEPIAIVGSGCRFPGGVQSPSQLWELLEKPRDVQSQLPSERLQVDGFYHPERTHHGSFNVKRAYTLSEDIRLFDAQFFNIKPVEAESIDPQHRLLLETVYEGIESAGMSMEELKGSQTAVYVGVMNADYESMMMSDLDNAPQYAGTGTARSILSNRVSYFFDWHGPSMTIDTACSSSLVAMHEAVQFLRSGDGRVAVAAGVNLLLGPEFFVSTTSLSMLSPEGRSRMWDERANGYARGDGFAAVVLKPLSAALEDGDYIECIVRETGVNQDGKTKGITMPSAVAQARLIRDTYAKCGLDPRRREDRCQYFEAHGTGTPAGDPNEASAIAQAFFDVDAPRQPGEDPLYVGSIKTIVGHTEGTAGLAGVLKASLAMRAGIIPVNMLLERLSPSVEPFYKNLQILTTPRPWPVLPEGTNRRASVNSFGFGGTNAHCILESYEPARRPPAIQQRVSTPFVFSAVSERSLRITLERYSAYLQDHPSTNLRDLSWTLNSRRSVLPLKVALTASSTNALIQKINEALKSNDAVGIRSQSSSSQILGVFTGQGAQWAQMGRQLLLHSKQAAETIAGLEQFLNDLPPADRPTWSLREELLKDDTESRIGEAELSQPLCTALQVMLVDLLRSAGVVMESVVGHSSGEIAAAYAAGLILARDAIRIAYYRGFHAHLARSASGERGAMMAVGASLQYAEQLCKYEFSGRISIAASNSSSSVTLSGDQTAIEEAKAMFDEKKIFTRLLKVDTAYHSHHMLPCSDPYVRSLQACSVEIQEPPPGAPIWYSSVYSGKEMDVDQSLKEVYWKENMVNTVLFSQALEAAIAGMDSCDLALEVGAHPALKGPAIQTLQEHLGATVPYLGVLERKSDDVSAFSGALGSVWSHLGASALSFAAYDAACAGNSDRRLVHGLPTYAWDHERRFWYESRKPKAARSRTEPVHQLLGRQSVESAEDELRWTNILKPKEIPWLSGHQLQGQTIFPAAGYIAMAMEAAMIWTRGIEIQLVEMFDFEIRRSIPFDERQDGVEVLISLTVSPLKSDGPLTAHFRCCAALHKDSTALTLISSGQLKLHRGPPNDDVLPPRVSPPPCLDKVQVDRFYSSLSELGFGYNGAFKALKSIERRLGYARGSLADPASDPSLGHLLVHPATLDLGIQALIPAFSYPYDGGLWSIHVPKRMDRIAINPHLCLTRPQVGSNFQFDAITEEPSQIGVSGDLRLFNEDGRACLIDVEGLKLIPLFPATSADDVDLFMRPIWPGLMPDAQEAMKSISSAVGDRDGSRKCMVAVAKQIHNRNSRMRILQIGAADNDFTHDLLRSLESFYVSYTITDDSSKILETAQQSLSQYARKLVFQQLDIQDEKVDDVPIATYDMVVIPQGISQGASPEAVLNNVRRLLKPGAYLLLAESAAACPIASKPPSSGDSLKAAQWNYLLKSTGYSGVLTMTDMPPSSDSKNVVLSQATDPRIDLLSNPLQIPSSEISIEDLVIIGGATSEVAKLAEELEYLLGSWSIRTNRYSSVEDIQDREIPSGCAVISLAELDKPLFKNYSAHNHAGLTSIISRCDSIVWVTRGGQYQDPYARMMTGFMRSFTHESPHIYRQMIDIAPGEKAKVNTLAASLLRLQFWAKLERAGEIADLSYTLEAEIMVEDGRLRAPRVVQANAANDRYNASKRAIETQANPGESALHVRHNEGDAFIHQPSSSIIAPATAEDGNNLRIRVLRSTLFAVRIRPSSYLHIVLGEVISTGKQLLALSKTNSSIIEVPASWTREIEVSPDRLGDALHSVLVHLLIQPVLSALPADSTLLVHEPPPAISSALQRVTQTLPYHIVFTTTATSGQRPPYITLHPHLCDRDLKAKLPTDVAMVLDFSNKSSSSGAFGKRIAHALDCHIEDTHDLFNTDTFLPRPTGLLDISLAEALQYASGAVVPSSESEGLQEVTLNNLPASDASSHLNVVDWTAHQAVMARVEPVDTANIFKPNKTYMLVGLTGDIGRLLCEWMIDHGARYVVLTSRNPRLDEQWLAQIQRAGATVKTLPLDVSNRASLHQLYDQLSSALPPIAGVANGAMVLRDAHFEDSTHDDFNDVLKPKVDGSIYLDELFSGDKNLDWFILFSSVVYWTGNRGQSAYGTANAFLSGLAAQRRHRGLPAAVVHLGVVMGAGYASQSLPHTTQMTLRRDYGGFLSQRDLLCCFAECVVACQNMDSVDVVTGGALDNVDLKKTLWYTNPILQRLTRPGDIGDGARITNGQNSVLAQLAAATSSDAAFEVLQQAFTAMLSEVLQLGEVSSSESSHLLDKPIDDLGVDSLIAVHIRKWFNDEVTVDIPVLKILGGLTVRELLQEAFDNMNHSAELASTEATESSNPTLREVPQSKPEVTSKHDARKSSEMSYGQARFWFLGKVLQDPTTFNTTLALRFDGTLRATELARAVDIVAQRHESLRTYFYDNEDGKPMQAVLPSPSLHLEQKTVSNSNDVVQEMNALKAHVYDVEKGENMRIILLHLSPAQEYLLVGYHHINMDGESFQVLLTDLEKAYQNQALSPHVLQYSGYAQRQRANAQNGHFDGELAYWRRVFPDLPEPLPLFPFGHTRVRQPQSEYDLVSVRLPLVREFVDRIAKASQKCNVSSFHFHLATLKVMLSRFLRTNDLCIGIADANRVDKDTMNAIGMYLNVLPLRFRSQPGRSFSGILRNTRATVRHALANSKIPFDMLLDELNVPRSSSHSPLFQAFMDYRGSQATAPFANLQYSVSDVAANRTPYDLSLDIVEAPEGVMITFNVQKSLYSLEEAEILARSYRSLLDAFSQDVGALEEAPPLFPDTDVETAIRLGRGKRMHTQWPTTVPGRIGEMVAQFGSEIALKDGSGNCLTYKQMSQRVNSIASVLIEKSAEGRIVAVFQEPSAEWACSVLAIMRVGAAYVPLDIGTPRARLAKVVQGAQPSVILAHSKTMHDVASLGRPMSEVVDVSHIPRAVQNEVQNQAKPDSIAAIMYTSGTTGTPKGIALKHSGFLNIIEGYIGAFNIGREVVLQQSPYSFDFSLSQIFAALLNGGTLVIVPQAKRGDPAEVAHIIAEEGITYTKATPAEYSSWIRFGGDQLLRSSGWKFAWGGGDTWPKELTSEFRLLNKPGLSLFNAYGPAETSLSIAKMQIPLDGDRSHNPLVGFPMPNTSIYIVDEQLRPVPVGVAGEIVVGGAGLSPGYVNNQMLTQEKFVRDPHADEHHVNKGWKTMYRTGDRGWLHADGALVFAGRVGGDSQIKLRGIRMELRDIENSILQAGSGGLAKAVVSVRGNNEFLVAHVEFANRGIIQEGNADLYLRQLLMSLPLPQYMRPAMLIPIDRIPLTANAKIDRRAVTALPLPALQESADNDGTELSPTETRLAQIWRSVLPSEMNKVVSIRASTDFFSLGGNSMLLVRVQHLIQETFWVSIPLVKLLDSITLGEMAMKIDASAPESIIDWDGVTSMAEVPLPAIEAAPALHSTKGKTVLLTGSSGHLGRAILKCLLADPAVTRIHCIAVRDNYPPPSAKVIVHEGNLAVPRLGLSAHSFSTLASTVDEIIHCGAKRAFFEPYRQLEGINVDATRELARLAVPRAISIQFFSSASVVEVACNGPSPETNGYIASKWASESILGSTARLHKVPIAVHRLSGADDIACKSDDTRYQVLDSMYTLSRRARVIPRSDGWAGYMDMAPVTAVAKAIVGASKTQNSGQGDPGASSLRLITHAALARISVDEISEGLLQRFEGRMPEGYMEVDPLKWMGCIKATGFEWLIVAQDIVRSDSGMTLRSRR</sequence>
<dbReference type="SMART" id="SM00827">
    <property type="entry name" value="PKS_AT"/>
    <property type="match status" value="1"/>
</dbReference>
<dbReference type="Pfam" id="PF00668">
    <property type="entry name" value="Condensation"/>
    <property type="match status" value="1"/>
</dbReference>
<dbReference type="CDD" id="cd05930">
    <property type="entry name" value="A_NRPS"/>
    <property type="match status" value="1"/>
</dbReference>
<dbReference type="Pfam" id="PF07993">
    <property type="entry name" value="NAD_binding_4"/>
    <property type="match status" value="1"/>
</dbReference>
<dbReference type="CDD" id="cd19532">
    <property type="entry name" value="C_PKS-NRPS"/>
    <property type="match status" value="1"/>
</dbReference>
<feature type="active site" description="Proton donor; for dehydratase activity" evidence="10">
    <location>
        <position position="1142"/>
    </location>
</feature>
<dbReference type="InterPro" id="IPR013120">
    <property type="entry name" value="FAR_NAD-bd"/>
</dbReference>
<dbReference type="GO" id="GO:0016874">
    <property type="term" value="F:ligase activity"/>
    <property type="evidence" value="ECO:0007669"/>
    <property type="project" value="UniProtKB-KW"/>
</dbReference>
<dbReference type="InterPro" id="IPR045851">
    <property type="entry name" value="AMP-bd_C_sf"/>
</dbReference>
<dbReference type="InterPro" id="IPR049552">
    <property type="entry name" value="PKS_DH_N"/>
</dbReference>
<dbReference type="InterPro" id="IPR020806">
    <property type="entry name" value="PKS_PP-bd"/>
</dbReference>
<dbReference type="EMBL" id="ML977357">
    <property type="protein sequence ID" value="KAF2107006.1"/>
    <property type="molecule type" value="Genomic_DNA"/>
</dbReference>
<feature type="region of interest" description="C-terminal hotdog fold" evidence="10">
    <location>
        <begin position="1082"/>
        <end position="1235"/>
    </location>
</feature>
<dbReference type="Gene3D" id="3.40.47.10">
    <property type="match status" value="1"/>
</dbReference>
<proteinExistence type="inferred from homology"/>
<dbReference type="SUPFAM" id="SSF55048">
    <property type="entry name" value="Probable ACP-binding domain of malonyl-CoA ACP transacylase"/>
    <property type="match status" value="1"/>
</dbReference>
<dbReference type="GO" id="GO:0004315">
    <property type="term" value="F:3-oxoacyl-[acyl-carrier-protein] synthase activity"/>
    <property type="evidence" value="ECO:0007669"/>
    <property type="project" value="InterPro"/>
</dbReference>
<dbReference type="CDD" id="cd02440">
    <property type="entry name" value="AdoMet_MTases"/>
    <property type="match status" value="1"/>
</dbReference>
<dbReference type="InterPro" id="IPR016036">
    <property type="entry name" value="Malonyl_transacylase_ACP-bd"/>
</dbReference>
<dbReference type="InterPro" id="IPR018201">
    <property type="entry name" value="Ketoacyl_synth_AS"/>
</dbReference>
<dbReference type="FunFam" id="3.40.47.10:FF:000019">
    <property type="entry name" value="Polyketide synthase type I"/>
    <property type="match status" value="1"/>
</dbReference>
<dbReference type="InterPro" id="IPR009081">
    <property type="entry name" value="PP-bd_ACP"/>
</dbReference>
<dbReference type="GO" id="GO:0009403">
    <property type="term" value="P:toxin biosynthetic process"/>
    <property type="evidence" value="ECO:0007669"/>
    <property type="project" value="UniProtKB-ARBA"/>
</dbReference>
<dbReference type="GO" id="GO:0031177">
    <property type="term" value="F:phosphopantetheine binding"/>
    <property type="evidence" value="ECO:0007669"/>
    <property type="project" value="InterPro"/>
</dbReference>
<feature type="compositionally biased region" description="Polar residues" evidence="11">
    <location>
        <begin position="2338"/>
        <end position="2347"/>
    </location>
</feature>
<evidence type="ECO:0000259" key="13">
    <source>
        <dbReference type="PROSITE" id="PS52004"/>
    </source>
</evidence>
<dbReference type="InterPro" id="IPR001242">
    <property type="entry name" value="Condensation_dom"/>
</dbReference>
<dbReference type="InterPro" id="IPR042104">
    <property type="entry name" value="PKS_dehydratase_sf"/>
</dbReference>
<keyword evidence="2" id="KW-0597">Phosphoprotein</keyword>
<evidence type="ECO:0000259" key="14">
    <source>
        <dbReference type="PROSITE" id="PS52019"/>
    </source>
</evidence>
<dbReference type="InterPro" id="IPR050091">
    <property type="entry name" value="PKS_NRPS_Biosynth_Enz"/>
</dbReference>
<comment type="similarity">
    <text evidence="9">Belongs to the NRP synthetase family.</text>
</comment>
<dbReference type="Gene3D" id="3.40.50.150">
    <property type="entry name" value="Vaccinia Virus protein VP39"/>
    <property type="match status" value="1"/>
</dbReference>
<evidence type="ECO:0000256" key="2">
    <source>
        <dbReference type="ARBA" id="ARBA00022553"/>
    </source>
</evidence>
<reference evidence="15" key="1">
    <citation type="journal article" date="2020" name="Stud. Mycol.">
        <title>101 Dothideomycetes genomes: a test case for predicting lifestyles and emergence of pathogens.</title>
        <authorList>
            <person name="Haridas S."/>
            <person name="Albert R."/>
            <person name="Binder M."/>
            <person name="Bloem J."/>
            <person name="Labutti K."/>
            <person name="Salamov A."/>
            <person name="Andreopoulos B."/>
            <person name="Baker S."/>
            <person name="Barry K."/>
            <person name="Bills G."/>
            <person name="Bluhm B."/>
            <person name="Cannon C."/>
            <person name="Castanera R."/>
            <person name="Culley D."/>
            <person name="Daum C."/>
            <person name="Ezra D."/>
            <person name="Gonzalez J."/>
            <person name="Henrissat B."/>
            <person name="Kuo A."/>
            <person name="Liang C."/>
            <person name="Lipzen A."/>
            <person name="Lutzoni F."/>
            <person name="Magnuson J."/>
            <person name="Mondo S."/>
            <person name="Nolan M."/>
            <person name="Ohm R."/>
            <person name="Pangilinan J."/>
            <person name="Park H.-J."/>
            <person name="Ramirez L."/>
            <person name="Alfaro M."/>
            <person name="Sun H."/>
            <person name="Tritt A."/>
            <person name="Yoshinaga Y."/>
            <person name="Zwiers L.-H."/>
            <person name="Turgeon B."/>
            <person name="Goodwin S."/>
            <person name="Spatafora J."/>
            <person name="Crous P."/>
            <person name="Grigoriev I."/>
        </authorList>
    </citation>
    <scope>NUCLEOTIDE SEQUENCE</scope>
    <source>
        <strain evidence="15">CBS 627.86</strain>
    </source>
</reference>
<dbReference type="Gene3D" id="3.30.300.30">
    <property type="match status" value="1"/>
</dbReference>
<dbReference type="InterPro" id="IPR001227">
    <property type="entry name" value="Ac_transferase_dom_sf"/>
</dbReference>
<dbReference type="SUPFAM" id="SSF52151">
    <property type="entry name" value="FabD/lysophospholipase-like"/>
    <property type="match status" value="1"/>
</dbReference>
<dbReference type="InterPro" id="IPR006162">
    <property type="entry name" value="Ppantetheine_attach_site"/>
</dbReference>
<dbReference type="Pfam" id="PF00501">
    <property type="entry name" value="AMP-binding"/>
    <property type="match status" value="1"/>
</dbReference>
<feature type="region of interest" description="Disordered" evidence="11">
    <location>
        <begin position="2334"/>
        <end position="2367"/>
    </location>
</feature>
<accession>A0A6A5YIU3</accession>
<dbReference type="InterPro" id="IPR036291">
    <property type="entry name" value="NAD(P)-bd_dom_sf"/>
</dbReference>